<feature type="region of interest" description="Disordered" evidence="1">
    <location>
        <begin position="75"/>
        <end position="103"/>
    </location>
</feature>
<gene>
    <name evidence="3" type="ORF">CRV07_09950</name>
</gene>
<protein>
    <submittedName>
        <fullName evidence="3">Uncharacterized protein</fullName>
    </submittedName>
</protein>
<feature type="compositionally biased region" description="Polar residues" evidence="1">
    <location>
        <begin position="94"/>
        <end position="103"/>
    </location>
</feature>
<name>A0A4Q1AMK2_9BACT</name>
<dbReference type="EMBL" id="PDKK01000008">
    <property type="protein sequence ID" value="RXK04901.1"/>
    <property type="molecule type" value="Genomic_DNA"/>
</dbReference>
<evidence type="ECO:0000313" key="4">
    <source>
        <dbReference type="Proteomes" id="UP000289758"/>
    </source>
</evidence>
<evidence type="ECO:0000313" key="3">
    <source>
        <dbReference type="EMBL" id="RXK04901.1"/>
    </source>
</evidence>
<evidence type="ECO:0000256" key="1">
    <source>
        <dbReference type="SAM" id="MobiDB-lite"/>
    </source>
</evidence>
<dbReference type="OrthoDB" id="5348248at2"/>
<dbReference type="AlphaFoldDB" id="A0A4Q1AMK2"/>
<keyword evidence="2" id="KW-0472">Membrane</keyword>
<dbReference type="RefSeq" id="WP_129087540.1">
    <property type="nucleotide sequence ID" value="NZ_CP053836.1"/>
</dbReference>
<proteinExistence type="predicted"/>
<feature type="compositionally biased region" description="Basic and acidic residues" evidence="1">
    <location>
        <begin position="75"/>
        <end position="91"/>
    </location>
</feature>
<sequence>MEKEKKIQKKKTTLHMVLELLFKILLVLAIIIFTLVMYQKFDFNTQGFDFSSTNKSKTEPNMPSELKWFDDFKGIENVPDKNQKDDSDEPKNFLQYQSDKNKK</sequence>
<organism evidence="3 4">
    <name type="scientific">Halarcobacter ebronensis</name>
    <dbReference type="NCBI Taxonomy" id="1462615"/>
    <lineage>
        <taxon>Bacteria</taxon>
        <taxon>Pseudomonadati</taxon>
        <taxon>Campylobacterota</taxon>
        <taxon>Epsilonproteobacteria</taxon>
        <taxon>Campylobacterales</taxon>
        <taxon>Arcobacteraceae</taxon>
        <taxon>Halarcobacter</taxon>
    </lineage>
</organism>
<evidence type="ECO:0000256" key="2">
    <source>
        <dbReference type="SAM" id="Phobius"/>
    </source>
</evidence>
<dbReference type="Proteomes" id="UP000289758">
    <property type="component" value="Unassembled WGS sequence"/>
</dbReference>
<comment type="caution">
    <text evidence="3">The sequence shown here is derived from an EMBL/GenBank/DDBJ whole genome shotgun (WGS) entry which is preliminary data.</text>
</comment>
<accession>A0A4Q1AMK2</accession>
<reference evidence="3 4" key="1">
    <citation type="submission" date="2017-10" db="EMBL/GenBank/DDBJ databases">
        <title>Genomics of the genus Arcobacter.</title>
        <authorList>
            <person name="Perez-Cataluna A."/>
            <person name="Figueras M.J."/>
        </authorList>
    </citation>
    <scope>NUCLEOTIDE SEQUENCE [LARGE SCALE GENOMIC DNA]</scope>
    <source>
        <strain evidence="3 4">CECT 8441</strain>
    </source>
</reference>
<keyword evidence="2" id="KW-0812">Transmembrane</keyword>
<keyword evidence="4" id="KW-1185">Reference proteome</keyword>
<feature type="transmembrane region" description="Helical" evidence="2">
    <location>
        <begin position="20"/>
        <end position="38"/>
    </location>
</feature>
<keyword evidence="2" id="KW-1133">Transmembrane helix</keyword>